<evidence type="ECO:0000313" key="1">
    <source>
        <dbReference type="EMBL" id="QQK08153.1"/>
    </source>
</evidence>
<proteinExistence type="predicted"/>
<reference evidence="1 2" key="1">
    <citation type="journal article" date="2022" name="Int. J. Syst. Evol. Microbiol.">
        <title>Miniphocaeibacter halophilus sp. nov., an ammonium-tolerant acetate-producing bacterium isolated from a biogas system.</title>
        <authorList>
            <person name="Schnurer A."/>
            <person name="Singh A."/>
            <person name="Bi S."/>
            <person name="Qiao W."/>
            <person name="Westerholm M."/>
        </authorList>
    </citation>
    <scope>NUCLEOTIDE SEQUENCE [LARGE SCALE GENOMIC DNA]</scope>
    <source>
        <strain evidence="1 2">AMB_01</strain>
    </source>
</reference>
<protein>
    <submittedName>
        <fullName evidence="1">Uncharacterized protein</fullName>
    </submittedName>
</protein>
<evidence type="ECO:0000313" key="2">
    <source>
        <dbReference type="Proteomes" id="UP000595814"/>
    </source>
</evidence>
<organism evidence="1 2">
    <name type="scientific">Miniphocaeibacter halophilus</name>
    <dbReference type="NCBI Taxonomy" id="2931922"/>
    <lineage>
        <taxon>Bacteria</taxon>
        <taxon>Bacillati</taxon>
        <taxon>Bacillota</taxon>
        <taxon>Tissierellia</taxon>
        <taxon>Tissierellales</taxon>
        <taxon>Peptoniphilaceae</taxon>
        <taxon>Miniphocaeibacter</taxon>
    </lineage>
</organism>
<name>A0AC61N6V1_9FIRM</name>
<accession>A0AC61N6V1</accession>
<gene>
    <name evidence="1" type="ORF">JFY71_01055</name>
</gene>
<dbReference type="Proteomes" id="UP000595814">
    <property type="component" value="Chromosome"/>
</dbReference>
<sequence length="87" mass="9425">MIIEILIILTAVILHQVKGDKDLKTAAGSGSFYISLLFFLVIGLVNLIIGKGLPVELSHLDMASILSVIYLGILVFLKSKSNSKVKK</sequence>
<dbReference type="EMBL" id="CP066744">
    <property type="protein sequence ID" value="QQK08153.1"/>
    <property type="molecule type" value="Genomic_DNA"/>
</dbReference>
<keyword evidence="2" id="KW-1185">Reference proteome</keyword>